<keyword evidence="3" id="KW-1185">Reference proteome</keyword>
<organism evidence="2 3">
    <name type="scientific">Cirrhinus molitorella</name>
    <name type="common">mud carp</name>
    <dbReference type="NCBI Taxonomy" id="172907"/>
    <lineage>
        <taxon>Eukaryota</taxon>
        <taxon>Metazoa</taxon>
        <taxon>Chordata</taxon>
        <taxon>Craniata</taxon>
        <taxon>Vertebrata</taxon>
        <taxon>Euteleostomi</taxon>
        <taxon>Actinopterygii</taxon>
        <taxon>Neopterygii</taxon>
        <taxon>Teleostei</taxon>
        <taxon>Ostariophysi</taxon>
        <taxon>Cypriniformes</taxon>
        <taxon>Cyprinidae</taxon>
        <taxon>Labeoninae</taxon>
        <taxon>Labeonini</taxon>
        <taxon>Cirrhinus</taxon>
    </lineage>
</organism>
<comment type="caution">
    <text evidence="2">The sequence shown here is derived from an EMBL/GenBank/DDBJ whole genome shotgun (WGS) entry which is preliminary data.</text>
</comment>
<feature type="region of interest" description="Disordered" evidence="1">
    <location>
        <begin position="1"/>
        <end position="20"/>
    </location>
</feature>
<evidence type="ECO:0000256" key="1">
    <source>
        <dbReference type="SAM" id="MobiDB-lite"/>
    </source>
</evidence>
<dbReference type="AlphaFoldDB" id="A0AA88PDN2"/>
<evidence type="ECO:0000313" key="2">
    <source>
        <dbReference type="EMBL" id="KAK2878464.1"/>
    </source>
</evidence>
<accession>A0AA88PDN2</accession>
<proteinExistence type="predicted"/>
<protein>
    <submittedName>
        <fullName evidence="2">Uncharacterized protein</fullName>
    </submittedName>
</protein>
<name>A0AA88PDN2_9TELE</name>
<reference evidence="2" key="1">
    <citation type="submission" date="2023-08" db="EMBL/GenBank/DDBJ databases">
        <title>Chromosome-level Genome Assembly of mud carp (Cirrhinus molitorella).</title>
        <authorList>
            <person name="Liu H."/>
        </authorList>
    </citation>
    <scope>NUCLEOTIDE SEQUENCE</scope>
    <source>
        <strain evidence="2">Prfri</strain>
        <tissue evidence="2">Muscle</tissue>
    </source>
</reference>
<sequence>MLPLEAGERGPTRPCGYAEPQLGERDGAHSSIPLRGLAQVPFHCQARGMKGCKGCSTDVTCWGSVALASKCHVWQLVRSSLPHQLAGGAMVFLLLSRSPFPLLKYSSHSPAICRAASVLHGGKTWPLLSPVFPMTPHRSSPCGDTSGEVKGQPCDLQRGIAPAAQRQRAFACLKFPDPCVARLQLHIERQGGVRYGDRLLSYRNLLTVVVH</sequence>
<feature type="compositionally biased region" description="Basic and acidic residues" evidence="1">
    <location>
        <begin position="1"/>
        <end position="11"/>
    </location>
</feature>
<evidence type="ECO:0000313" key="3">
    <source>
        <dbReference type="Proteomes" id="UP001187343"/>
    </source>
</evidence>
<dbReference type="Proteomes" id="UP001187343">
    <property type="component" value="Unassembled WGS sequence"/>
</dbReference>
<gene>
    <name evidence="2" type="ORF">Q8A67_019255</name>
</gene>
<dbReference type="EMBL" id="JAUYZG010000019">
    <property type="protein sequence ID" value="KAK2878464.1"/>
    <property type="molecule type" value="Genomic_DNA"/>
</dbReference>